<dbReference type="InterPro" id="IPR031100">
    <property type="entry name" value="LOG_fam"/>
</dbReference>
<evidence type="ECO:0000313" key="3">
    <source>
        <dbReference type="EMBL" id="BAO43450.1"/>
    </source>
</evidence>
<dbReference type="EMBL" id="AP012273">
    <property type="protein sequence ID" value="BAO43450.1"/>
    <property type="molecule type" value="Genomic_DNA"/>
</dbReference>
<comment type="catalytic activity">
    <reaction evidence="1">
        <text>AMP + H2O = D-ribose 5-phosphate + adenine</text>
        <dbReference type="Rhea" id="RHEA:20129"/>
        <dbReference type="ChEBI" id="CHEBI:15377"/>
        <dbReference type="ChEBI" id="CHEBI:16708"/>
        <dbReference type="ChEBI" id="CHEBI:78346"/>
        <dbReference type="ChEBI" id="CHEBI:456215"/>
        <dbReference type="EC" id="3.2.2.4"/>
    </reaction>
</comment>
<dbReference type="Pfam" id="PF03641">
    <property type="entry name" value="Lysine_decarbox"/>
    <property type="match status" value="1"/>
</dbReference>
<dbReference type="GO" id="GO:0008714">
    <property type="term" value="F:AMP nucleosidase activity"/>
    <property type="evidence" value="ECO:0007669"/>
    <property type="project" value="UniProtKB-EC"/>
</dbReference>
<dbReference type="InterPro" id="IPR005269">
    <property type="entry name" value="LOG"/>
</dbReference>
<reference evidence="3 4" key="1">
    <citation type="journal article" date="2014" name="PLoS ONE">
        <title>Physiological and genomic features of a novel sulfur-oxidizing gammaproteobacterium belonging to a previously uncultivated symbiotic lineage isolated from a hydrothermal vent.</title>
        <authorList>
            <person name="Nunoura T."/>
            <person name="Takaki Y."/>
            <person name="Kazama H."/>
            <person name="Kakuta J."/>
            <person name="Shimamura S."/>
            <person name="Makita H."/>
            <person name="Hirai M."/>
            <person name="Miyazaki M."/>
            <person name="Takai K."/>
        </authorList>
    </citation>
    <scope>NUCLEOTIDE SEQUENCE [LARGE SCALE GENOMIC DNA]</scope>
    <source>
        <strain evidence="3 4">Hiromi1</strain>
    </source>
</reference>
<comment type="similarity">
    <text evidence="2">Belongs to the LOG family.</text>
</comment>
<sequence>MRGDMNDFSSIRPRTPAVDAELNRESWRVFQIMAEFVEGFEKLSRIRPAVSIFGSARTPEDHPWYQKAEEVARLLSEAGFSVISGGGPGIMEAANKGAHAGPSPSVGLNILLPHEQHGNPYQDVSLTYRHFFARKVMFIKYATAYVVLPGGFGTLDELAECLTLVQTGKGRRIPIILVDSGFWAGLLDWFRNILCEAGTISPEDMDLIQVCDDPQAIVQGIFDHYGGRGFEPSAAEREILLEL</sequence>
<dbReference type="Proteomes" id="UP000031631">
    <property type="component" value="Chromosome"/>
</dbReference>
<accession>A0A7U6JHQ8</accession>
<proteinExistence type="inferred from homology"/>
<evidence type="ECO:0000256" key="1">
    <source>
        <dbReference type="ARBA" id="ARBA00000274"/>
    </source>
</evidence>
<evidence type="ECO:0000256" key="2">
    <source>
        <dbReference type="RuleBase" id="RU363015"/>
    </source>
</evidence>
<dbReference type="KEGG" id="tbn:TBH_C0505"/>
<dbReference type="PANTHER" id="PTHR43393:SF2">
    <property type="entry name" value="CYTOKININ RIBOSIDE 5'-MONOPHOSPHATE PHOSPHORIBOHYDROLASE"/>
    <property type="match status" value="1"/>
</dbReference>
<protein>
    <recommendedName>
        <fullName evidence="2">Cytokinin riboside 5'-monophosphate phosphoribohydrolase</fullName>
        <ecNumber evidence="2">3.2.2.n1</ecNumber>
    </recommendedName>
</protein>
<dbReference type="GO" id="GO:0005829">
    <property type="term" value="C:cytosol"/>
    <property type="evidence" value="ECO:0007669"/>
    <property type="project" value="TreeGrafter"/>
</dbReference>
<dbReference type="SUPFAM" id="SSF102405">
    <property type="entry name" value="MCP/YpsA-like"/>
    <property type="match status" value="1"/>
</dbReference>
<dbReference type="GO" id="GO:0009691">
    <property type="term" value="P:cytokinin biosynthetic process"/>
    <property type="evidence" value="ECO:0007669"/>
    <property type="project" value="UniProtKB-UniRule"/>
</dbReference>
<evidence type="ECO:0000313" key="4">
    <source>
        <dbReference type="Proteomes" id="UP000031631"/>
    </source>
</evidence>
<gene>
    <name evidence="3" type="ORF">TBH_C0505</name>
</gene>
<dbReference type="PANTHER" id="PTHR43393">
    <property type="entry name" value="CYTOKININ RIBOSIDE 5'-MONOPHOSPHATE PHOSPHORIBOHYDROLASE"/>
    <property type="match status" value="1"/>
</dbReference>
<keyword evidence="4" id="KW-1185">Reference proteome</keyword>
<dbReference type="Gene3D" id="3.40.50.450">
    <property type="match status" value="1"/>
</dbReference>
<keyword evidence="2" id="KW-0378">Hydrolase</keyword>
<keyword evidence="2" id="KW-0203">Cytokinin biosynthesis</keyword>
<dbReference type="InterPro" id="IPR052341">
    <property type="entry name" value="LOG_family_nucleotidases"/>
</dbReference>
<name>A0A7U6JHQ8_9GAMM</name>
<dbReference type="AlphaFoldDB" id="A0A7U6JHQ8"/>
<dbReference type="NCBIfam" id="TIGR00730">
    <property type="entry name" value="Rossman fold protein, TIGR00730 family"/>
    <property type="match status" value="1"/>
</dbReference>
<dbReference type="EC" id="3.2.2.n1" evidence="2"/>
<organism evidence="3 4">
    <name type="scientific">Thiolapillus brandeum</name>
    <dbReference type="NCBI Taxonomy" id="1076588"/>
    <lineage>
        <taxon>Bacteria</taxon>
        <taxon>Pseudomonadati</taxon>
        <taxon>Pseudomonadota</taxon>
        <taxon>Gammaproteobacteria</taxon>
        <taxon>Chromatiales</taxon>
        <taxon>Sedimenticolaceae</taxon>
        <taxon>Thiolapillus</taxon>
    </lineage>
</organism>